<evidence type="ECO:0000313" key="1">
    <source>
        <dbReference type="EMBL" id="BBQ31906.1"/>
    </source>
</evidence>
<dbReference type="AlphaFoldDB" id="A0A3G9IL15"/>
<accession>A0A3G9IL15</accession>
<organism evidence="1 2">
    <name type="scientific">Aeromonas caviae</name>
    <name type="common">Aeromonas punctata</name>
    <dbReference type="NCBI Taxonomy" id="648"/>
    <lineage>
        <taxon>Bacteria</taxon>
        <taxon>Pseudomonadati</taxon>
        <taxon>Pseudomonadota</taxon>
        <taxon>Gammaproteobacteria</taxon>
        <taxon>Aeromonadales</taxon>
        <taxon>Aeromonadaceae</taxon>
        <taxon>Aeromonas</taxon>
    </lineage>
</organism>
<dbReference type="Proteomes" id="UP000515756">
    <property type="component" value="Chromosome"/>
</dbReference>
<reference evidence="1 2" key="1">
    <citation type="submission" date="2019-12" db="EMBL/GenBank/DDBJ databases">
        <title>complete genome sequences of Aeromonas caviae str. WP2-W18-ESBL-01 isolated from wastewater treatment plant effluent.</title>
        <authorList>
            <person name="Sekizuka T."/>
            <person name="Itokawa K."/>
            <person name="Yatsu K."/>
            <person name="Inamine Y."/>
            <person name="Kuroda M."/>
        </authorList>
    </citation>
    <scope>NUCLEOTIDE SEQUENCE [LARGE SCALE GENOMIC DNA]</scope>
    <source>
        <strain evidence="1 2">WP2-W18-ESBL-01</strain>
    </source>
</reference>
<protein>
    <submittedName>
        <fullName evidence="1">Uncharacterized protein</fullName>
    </submittedName>
</protein>
<dbReference type="EMBL" id="AP021927">
    <property type="protein sequence ID" value="BBQ31906.1"/>
    <property type="molecule type" value="Genomic_DNA"/>
</dbReference>
<sequence>MPMAETLPASLLRGRHQDWWAALYLADDLSLSLVHRF</sequence>
<name>A0A3G9IL15_AERCA</name>
<evidence type="ECO:0000313" key="2">
    <source>
        <dbReference type="Proteomes" id="UP000515756"/>
    </source>
</evidence>
<proteinExistence type="predicted"/>
<gene>
    <name evidence="1" type="ORF">WP2W18E01_34880</name>
</gene>